<dbReference type="CDD" id="cd08023">
    <property type="entry name" value="GH16_laminarinase_like"/>
    <property type="match status" value="1"/>
</dbReference>
<proteinExistence type="inferred from homology"/>
<evidence type="ECO:0000313" key="3">
    <source>
        <dbReference type="EMBL" id="CDM64380.1"/>
    </source>
</evidence>
<accession>A0A0B6WW44</accession>
<dbReference type="InterPro" id="IPR000757">
    <property type="entry name" value="Beta-glucanase-like"/>
</dbReference>
<name>A0A0B6WW44_9BACT</name>
<dbReference type="SUPFAM" id="SSF49899">
    <property type="entry name" value="Concanavalin A-like lectins/glucanases"/>
    <property type="match status" value="1"/>
</dbReference>
<dbReference type="EMBL" id="CBXV010000002">
    <property type="protein sequence ID" value="CDM64380.1"/>
    <property type="molecule type" value="Genomic_DNA"/>
</dbReference>
<dbReference type="AlphaFoldDB" id="A0A0B6WW44"/>
<evidence type="ECO:0000259" key="2">
    <source>
        <dbReference type="PROSITE" id="PS51762"/>
    </source>
</evidence>
<dbReference type="PANTHER" id="PTHR10963:SF55">
    <property type="entry name" value="GLYCOSIDE HYDROLASE FAMILY 16 PROTEIN"/>
    <property type="match status" value="1"/>
</dbReference>
<dbReference type="STRING" id="454194.PYK22_00373"/>
<gene>
    <name evidence="3" type="ORF">PYK22_00373</name>
</gene>
<dbReference type="GO" id="GO:0005975">
    <property type="term" value="P:carbohydrate metabolic process"/>
    <property type="evidence" value="ECO:0007669"/>
    <property type="project" value="InterPro"/>
</dbReference>
<sequence length="273" mass="30646">MRLARSLAVIAIVCLLFAGAHGQGWKLVWEDEFNGRRNAPPDAKNWTAEVGGHGWGNKELEYYLAGPETAYLDGEGHLVIKADKRRLPPQFKCWYGPCEYVSARLTTKNRYAALYGRIEARIKLPRGQGIWPAFWMLGADIDRVGWPACGEIDIMENIGREPSTVHGTIHGPGYSGAKGIGAPYSLPGGRRFADDFHVFAIEWEPNAIRWYVDDVLYETRTPADLPPGARWVYDHPFFIILNVAIGGSWPGAPDESTQFPQTMLVDYVRVYKH</sequence>
<protein>
    <submittedName>
        <fullName evidence="3">Beta-glucanase/beta-glucan synthetase</fullName>
    </submittedName>
</protein>
<reference evidence="3 4" key="2">
    <citation type="submission" date="2015-01" db="EMBL/GenBank/DDBJ databases">
        <title>Complete genome sequence of Pyrinomonas methylaliphatogenes type strain K22T.</title>
        <authorList>
            <person name="Lee K.C.Y."/>
            <person name="Power J.F."/>
            <person name="Dunfield P.F."/>
            <person name="Morgan X.C."/>
            <person name="Huttenhower C."/>
            <person name="Stott M.B."/>
        </authorList>
    </citation>
    <scope>NUCLEOTIDE SEQUENCE [LARGE SCALE GENOMIC DNA]</scope>
    <source>
        <strain evidence="3 4">K22</strain>
    </source>
</reference>
<dbReference type="Pfam" id="PF00722">
    <property type="entry name" value="Glyco_hydro_16"/>
    <property type="match status" value="1"/>
</dbReference>
<dbReference type="GO" id="GO:0004553">
    <property type="term" value="F:hydrolase activity, hydrolyzing O-glycosyl compounds"/>
    <property type="evidence" value="ECO:0007669"/>
    <property type="project" value="InterPro"/>
</dbReference>
<dbReference type="PANTHER" id="PTHR10963">
    <property type="entry name" value="GLYCOSYL HYDROLASE-RELATED"/>
    <property type="match status" value="1"/>
</dbReference>
<reference evidence="3 4" key="1">
    <citation type="submission" date="2013-12" db="EMBL/GenBank/DDBJ databases">
        <authorList>
            <person name="Stott M."/>
        </authorList>
    </citation>
    <scope>NUCLEOTIDE SEQUENCE [LARGE SCALE GENOMIC DNA]</scope>
    <source>
        <strain evidence="3 4">K22</strain>
    </source>
</reference>
<dbReference type="Gene3D" id="2.60.120.200">
    <property type="match status" value="1"/>
</dbReference>
<dbReference type="InterPro" id="IPR050546">
    <property type="entry name" value="Glycosyl_Hydrlase_16"/>
</dbReference>
<feature type="domain" description="GH16" evidence="2">
    <location>
        <begin position="21"/>
        <end position="273"/>
    </location>
</feature>
<comment type="similarity">
    <text evidence="1">Belongs to the glycosyl hydrolase 16 family.</text>
</comment>
<dbReference type="InterPro" id="IPR013320">
    <property type="entry name" value="ConA-like_dom_sf"/>
</dbReference>
<dbReference type="OrthoDB" id="9809583at2"/>
<dbReference type="PROSITE" id="PS51762">
    <property type="entry name" value="GH16_2"/>
    <property type="match status" value="1"/>
</dbReference>
<organism evidence="3 4">
    <name type="scientific">Pyrinomonas methylaliphatogenes</name>
    <dbReference type="NCBI Taxonomy" id="454194"/>
    <lineage>
        <taxon>Bacteria</taxon>
        <taxon>Pseudomonadati</taxon>
        <taxon>Acidobacteriota</taxon>
        <taxon>Blastocatellia</taxon>
        <taxon>Blastocatellales</taxon>
        <taxon>Pyrinomonadaceae</taxon>
        <taxon>Pyrinomonas</taxon>
    </lineage>
</organism>
<keyword evidence="4" id="KW-1185">Reference proteome</keyword>
<dbReference type="Proteomes" id="UP000031518">
    <property type="component" value="Unassembled WGS sequence"/>
</dbReference>
<evidence type="ECO:0000313" key="4">
    <source>
        <dbReference type="Proteomes" id="UP000031518"/>
    </source>
</evidence>
<evidence type="ECO:0000256" key="1">
    <source>
        <dbReference type="ARBA" id="ARBA00006865"/>
    </source>
</evidence>